<dbReference type="Proteomes" id="UP001143910">
    <property type="component" value="Unassembled WGS sequence"/>
</dbReference>
<comment type="caution">
    <text evidence="1">The sequence shown here is derived from an EMBL/GenBank/DDBJ whole genome shotgun (WGS) entry which is preliminary data.</text>
</comment>
<sequence>MVHESSSSISATVALQPKLGSPTPEPDVSQVAHTLFKRTGSVAERHYYIALIDAPGVFTASIIIIFIIISFWATMTGDVSQVRPGFHWLLEGLNKRRFHAAVKLLLLHLGRQAEESTRYTGDLESVADDLEDFGEVDSLNALQTSGAELSELKRAFLDRLAELLSHSPRGPHVAAAGLAQQVDHIYVVVAKNNFMDQKSIEMIHYLQGVFRQLSALDPLNPAGEHIKGELWRRMLKFYHKRLVEYSGAVEKGLLVAGLERGVMAGLPQLLHARLTNLSSLIRNAQNASENCRYDEIVVLAHGISESHRSFDEWQHFGSDIATRTLRTQLAFLGRLRRCFNTFASAAERLPYFSKISIIACTRPRGSSKELKSNRRKAPCDLAAALSSIGLVSHSERIGGAFERENNKSLASSFEELKTASWQVHAEVQVAMRLAEYSRQDTEHGYDNIATRGCHGKIYELWNIPENSALPAHEASKLAEAVKQLEQMIKERLLLDGNKKRDQYKESTVGGSIVSNVTRYFDSPSLARIAAQEMQRQHDAEFAVATRHQSSSGSEFLESLSNDKLEPPEQAPMLLTSATGSTSKTVGECAIYILLEDAHQDKLPTDPQARADFGFDRCQNKNEEILLFGLYQGLVKVLEVRSVTLHRWRERDMLVDEITEKFQSVPEGRRGGYYPWFATNKERIFPPAGTEHPVHGIQGQNLLLMLEKCRDRLQGEDQHCNLTKLAPPAKNFCFLFFALLMQNIRPNPTIEPTAYLWYEFGFATCQDEHDESSLAGLYLSLLDPGGSKRRYYELFGENIPTQTTYPACTFDEFWRSWSSRGLADLFTKYLGNHWWETSHHNFYRFLRYRHDEERPSIWRLKHLLALEAHIPLSHFPETQEAVQEYGFTPRMDTRVKVELREFYKRLLSVKDPQRVHDAKVQGKLFSYSQTLLGQYSEDISSLIQRLDMESHCRGSR</sequence>
<evidence type="ECO:0000313" key="1">
    <source>
        <dbReference type="EMBL" id="KAJ2970449.1"/>
    </source>
</evidence>
<evidence type="ECO:0000313" key="2">
    <source>
        <dbReference type="Proteomes" id="UP001143910"/>
    </source>
</evidence>
<reference evidence="1" key="1">
    <citation type="submission" date="2022-08" db="EMBL/GenBank/DDBJ databases">
        <title>Genome Sequence of Lecanicillium fungicola.</title>
        <authorList>
            <person name="Buettner E."/>
        </authorList>
    </citation>
    <scope>NUCLEOTIDE SEQUENCE</scope>
    <source>
        <strain evidence="1">Babe33</strain>
    </source>
</reference>
<dbReference type="EMBL" id="JANJQO010001534">
    <property type="protein sequence ID" value="KAJ2970449.1"/>
    <property type="molecule type" value="Genomic_DNA"/>
</dbReference>
<organism evidence="1 2">
    <name type="scientific">Zarea fungicola</name>
    <dbReference type="NCBI Taxonomy" id="93591"/>
    <lineage>
        <taxon>Eukaryota</taxon>
        <taxon>Fungi</taxon>
        <taxon>Dikarya</taxon>
        <taxon>Ascomycota</taxon>
        <taxon>Pezizomycotina</taxon>
        <taxon>Sordariomycetes</taxon>
        <taxon>Hypocreomycetidae</taxon>
        <taxon>Hypocreales</taxon>
        <taxon>Cordycipitaceae</taxon>
        <taxon>Zarea</taxon>
    </lineage>
</organism>
<name>A0ACC1MW21_9HYPO</name>
<gene>
    <name evidence="1" type="ORF">NQ176_g8183</name>
</gene>
<accession>A0ACC1MW21</accession>
<protein>
    <submittedName>
        <fullName evidence="1">Uncharacterized protein</fullName>
    </submittedName>
</protein>
<keyword evidence="2" id="KW-1185">Reference proteome</keyword>
<proteinExistence type="predicted"/>